<keyword evidence="2" id="KW-1133">Transmembrane helix</keyword>
<feature type="region of interest" description="Disordered" evidence="1">
    <location>
        <begin position="534"/>
        <end position="579"/>
    </location>
</feature>
<keyword evidence="2" id="KW-0812">Transmembrane</keyword>
<dbReference type="EMBL" id="AMFJ01021653">
    <property type="protein sequence ID" value="EKD66051.1"/>
    <property type="molecule type" value="Genomic_DNA"/>
</dbReference>
<reference evidence="3" key="1">
    <citation type="journal article" date="2012" name="Science">
        <title>Fermentation, hydrogen, and sulfur metabolism in multiple uncultivated bacterial phyla.</title>
        <authorList>
            <person name="Wrighton K.C."/>
            <person name="Thomas B.C."/>
            <person name="Sharon I."/>
            <person name="Miller C.S."/>
            <person name="Castelle C.J."/>
            <person name="VerBerkmoes N.C."/>
            <person name="Wilkins M.J."/>
            <person name="Hettich R.L."/>
            <person name="Lipton M.S."/>
            <person name="Williams K.H."/>
            <person name="Long P.E."/>
            <person name="Banfield J.F."/>
        </authorList>
    </citation>
    <scope>NUCLEOTIDE SEQUENCE [LARGE SCALE GENOMIC DNA]</scope>
</reference>
<sequence length="579" mass="64235">MRISLPVRVFLAVIAGFVGYWLIYAGTPTIAFGFAGIYAILLVLTVMAFILYFPAGIGMIVAFLIYLFVFDPYMSRHIGRSEEFRDLIGQRTVGKFTQDVTPIDPSQIRIVDGEMAKKIGEKLLGEESALGSRAELGEMHVQHVKGKLYWVAPVLHNGYFAWSKFSGGTPGYIKVSATNPNDFEFVRKINGQEIHIKYQPNGWFGDNLERHLWLNGYMSKGITDFTFEIDDEGKPYYVITVYARKIGWAGSDTVGVAVVDVQTGDIQPFTPEKAPAWIDRIQPSDIVYTQLGWWGDYQDGWFNPSGNKKLKPTHDALFVHGTDGHGYWYTGISSKGNEGSISGFAMVDSRTKEFRYYEVAGTTEDAAQKSVLGKVKSMNYQASYPILYNVGGRPTYVMSLKDDAGLVKMIGMADVGDHSVVGVGDTVQDALRNYASAQNSKGNAVLLDDKIKAKKITGKIGRAARDDRGGNTYYHLAIASEQGKIFVGDSNLSQELITTQVGDTVEVEFASNSETGFIQMSGFKNHTLGIKKGTTQSSIEEGDKQLRKEKEQGQDVKEADSRWEKFSPEEKAKKLEQLK</sequence>
<evidence type="ECO:0000313" key="3">
    <source>
        <dbReference type="EMBL" id="EKD66051.1"/>
    </source>
</evidence>
<organism evidence="3">
    <name type="scientific">uncultured bacterium</name>
    <name type="common">gcode 4</name>
    <dbReference type="NCBI Taxonomy" id="1234023"/>
    <lineage>
        <taxon>Bacteria</taxon>
        <taxon>environmental samples</taxon>
    </lineage>
</organism>
<dbReference type="AlphaFoldDB" id="K2AWH4"/>
<gene>
    <name evidence="3" type="ORF">ACD_49C00067G0037</name>
</gene>
<feature type="transmembrane region" description="Helical" evidence="2">
    <location>
        <begin position="7"/>
        <end position="25"/>
    </location>
</feature>
<evidence type="ECO:0000256" key="1">
    <source>
        <dbReference type="SAM" id="MobiDB-lite"/>
    </source>
</evidence>
<name>K2AWH4_9BACT</name>
<comment type="caution">
    <text evidence="3">The sequence shown here is derived from an EMBL/GenBank/DDBJ whole genome shotgun (WGS) entry which is preliminary data.</text>
</comment>
<keyword evidence="2" id="KW-0472">Membrane</keyword>
<feature type="compositionally biased region" description="Basic and acidic residues" evidence="1">
    <location>
        <begin position="541"/>
        <end position="579"/>
    </location>
</feature>
<feature type="transmembrane region" description="Helical" evidence="2">
    <location>
        <begin position="37"/>
        <end position="70"/>
    </location>
</feature>
<protein>
    <submittedName>
        <fullName evidence="3">Uncharacterized protein</fullName>
    </submittedName>
</protein>
<proteinExistence type="predicted"/>
<evidence type="ECO:0000256" key="2">
    <source>
        <dbReference type="SAM" id="Phobius"/>
    </source>
</evidence>
<accession>K2AWH4</accession>